<proteinExistence type="predicted"/>
<dbReference type="OrthoDB" id="467062at2"/>
<gene>
    <name evidence="2" type="ORF">CUC53_17950</name>
</gene>
<reference evidence="2 3" key="1">
    <citation type="submission" date="2017-11" db="EMBL/GenBank/DDBJ databases">
        <title>Draft genome sequence of environmental isolate Aeromonas cavernicola sp. nov. MDC 2508.</title>
        <authorList>
            <person name="Colston S.M."/>
            <person name="Navarro A."/>
            <person name="Martinez-Murcia A.J."/>
            <person name="Graf J."/>
        </authorList>
    </citation>
    <scope>NUCLEOTIDE SEQUENCE [LARGE SCALE GENOMIC DNA]</scope>
    <source>
        <strain evidence="2 3">MDC 2508</strain>
    </source>
</reference>
<evidence type="ECO:0000259" key="1">
    <source>
        <dbReference type="Pfam" id="PF09012"/>
    </source>
</evidence>
<protein>
    <submittedName>
        <fullName evidence="2">LuxR family transcriptional regulator</fullName>
    </submittedName>
</protein>
<dbReference type="Proteomes" id="UP000235861">
    <property type="component" value="Unassembled WGS sequence"/>
</dbReference>
<feature type="domain" description="Transcriptional regulator HTH-type FeoC" evidence="1">
    <location>
        <begin position="2"/>
        <end position="68"/>
    </location>
</feature>
<name>A0A2H9U0I3_9GAMM</name>
<keyword evidence="3" id="KW-1185">Reference proteome</keyword>
<dbReference type="AlphaFoldDB" id="A0A2H9U0I3"/>
<evidence type="ECO:0000313" key="2">
    <source>
        <dbReference type="EMBL" id="PJG57458.1"/>
    </source>
</evidence>
<dbReference type="InterPro" id="IPR015102">
    <property type="entry name" value="Tscrpt_reg_HTH_FeoC"/>
</dbReference>
<evidence type="ECO:0000313" key="3">
    <source>
        <dbReference type="Proteomes" id="UP000235861"/>
    </source>
</evidence>
<accession>A0A2H9U0I3</accession>
<dbReference type="EMBL" id="PGGC01000215">
    <property type="protein sequence ID" value="PJG57458.1"/>
    <property type="molecule type" value="Genomic_DNA"/>
</dbReference>
<sequence length="81" mass="8988">MILRELGAYLAAHQQVSRRELARHFHTSEDAIEAMLGVWMRKGMVIKRTRSACGGRCCGSSNSEEVIFAWCALGQIGFNAC</sequence>
<dbReference type="SUPFAM" id="SSF46785">
    <property type="entry name" value="Winged helix' DNA-binding domain"/>
    <property type="match status" value="1"/>
</dbReference>
<dbReference type="Pfam" id="PF09012">
    <property type="entry name" value="FeoC"/>
    <property type="match status" value="1"/>
</dbReference>
<dbReference type="RefSeq" id="WP_100295372.1">
    <property type="nucleotide sequence ID" value="NZ_PGGC01000215.1"/>
</dbReference>
<comment type="caution">
    <text evidence="2">The sequence shown here is derived from an EMBL/GenBank/DDBJ whole genome shotgun (WGS) entry which is preliminary data.</text>
</comment>
<dbReference type="InterPro" id="IPR036388">
    <property type="entry name" value="WH-like_DNA-bd_sf"/>
</dbReference>
<dbReference type="InterPro" id="IPR036390">
    <property type="entry name" value="WH_DNA-bd_sf"/>
</dbReference>
<organism evidence="2 3">
    <name type="scientific">Aeromonas cavernicola</name>
    <dbReference type="NCBI Taxonomy" id="1006623"/>
    <lineage>
        <taxon>Bacteria</taxon>
        <taxon>Pseudomonadati</taxon>
        <taxon>Pseudomonadota</taxon>
        <taxon>Gammaproteobacteria</taxon>
        <taxon>Aeromonadales</taxon>
        <taxon>Aeromonadaceae</taxon>
        <taxon>Aeromonas</taxon>
    </lineage>
</organism>
<dbReference type="Gene3D" id="1.10.10.10">
    <property type="entry name" value="Winged helix-like DNA-binding domain superfamily/Winged helix DNA-binding domain"/>
    <property type="match status" value="1"/>
</dbReference>